<dbReference type="GO" id="GO:0003700">
    <property type="term" value="F:DNA-binding transcription factor activity"/>
    <property type="evidence" value="ECO:0007669"/>
    <property type="project" value="InterPro"/>
</dbReference>
<dbReference type="Proteomes" id="UP000198850">
    <property type="component" value="Unassembled WGS sequence"/>
</dbReference>
<proteinExistence type="predicted"/>
<evidence type="ECO:0000313" key="3">
    <source>
        <dbReference type="Proteomes" id="UP000198850"/>
    </source>
</evidence>
<evidence type="ECO:0000313" key="2">
    <source>
        <dbReference type="EMBL" id="SEA44706.1"/>
    </source>
</evidence>
<evidence type="ECO:0000259" key="1">
    <source>
        <dbReference type="PROSITE" id="PS01124"/>
    </source>
</evidence>
<dbReference type="Gene3D" id="1.10.10.60">
    <property type="entry name" value="Homeodomain-like"/>
    <property type="match status" value="1"/>
</dbReference>
<feature type="domain" description="HTH araC/xylS-type" evidence="1">
    <location>
        <begin position="15"/>
        <end position="84"/>
    </location>
</feature>
<dbReference type="GO" id="GO:0043565">
    <property type="term" value="F:sequence-specific DNA binding"/>
    <property type="evidence" value="ECO:0007669"/>
    <property type="project" value="InterPro"/>
</dbReference>
<dbReference type="Pfam" id="PF12833">
    <property type="entry name" value="HTH_18"/>
    <property type="match status" value="1"/>
</dbReference>
<dbReference type="RefSeq" id="WP_217631530.1">
    <property type="nucleotide sequence ID" value="NZ_FNRA01000003.1"/>
</dbReference>
<name>A0A1H4B9F8_9SPHI</name>
<dbReference type="InterPro" id="IPR036217">
    <property type="entry name" value="MethylDNA_cys_MeTrfase_DNAb"/>
</dbReference>
<reference evidence="2 3" key="1">
    <citation type="submission" date="2016-10" db="EMBL/GenBank/DDBJ databases">
        <authorList>
            <person name="de Groot N.N."/>
        </authorList>
    </citation>
    <scope>NUCLEOTIDE SEQUENCE [LARGE SCALE GENOMIC DNA]</scope>
    <source>
        <strain evidence="2 3">DSM 19033</strain>
    </source>
</reference>
<dbReference type="PROSITE" id="PS01124">
    <property type="entry name" value="HTH_ARAC_FAMILY_2"/>
    <property type="match status" value="1"/>
</dbReference>
<dbReference type="AlphaFoldDB" id="A0A1H4B9F8"/>
<organism evidence="2 3">
    <name type="scientific">Pedobacter hartonius</name>
    <dbReference type="NCBI Taxonomy" id="425514"/>
    <lineage>
        <taxon>Bacteria</taxon>
        <taxon>Pseudomonadati</taxon>
        <taxon>Bacteroidota</taxon>
        <taxon>Sphingobacteriia</taxon>
        <taxon>Sphingobacteriales</taxon>
        <taxon>Sphingobacteriaceae</taxon>
        <taxon>Pedobacter</taxon>
    </lineage>
</organism>
<keyword evidence="3" id="KW-1185">Reference proteome</keyword>
<protein>
    <submittedName>
        <fullName evidence="2">Helix-turn-helix domain-containing protein</fullName>
    </submittedName>
</protein>
<dbReference type="EMBL" id="FNRA01000003">
    <property type="protein sequence ID" value="SEA44706.1"/>
    <property type="molecule type" value="Genomic_DNA"/>
</dbReference>
<dbReference type="InterPro" id="IPR018060">
    <property type="entry name" value="HTH_AraC"/>
</dbReference>
<sequence>MSFAFTKAISISDSLYQIVKHFSGRSPKEFIISRLILEARRRIYYGEQTTVKELAFELGFNYPDYFCRLAGYIMGSSSEPLQNPWHLHADGSLARHLGFRPTVRTVYQAVQENLL</sequence>
<accession>A0A1H4B9F8</accession>
<dbReference type="STRING" id="425514.SAMN05443550_103255"/>
<gene>
    <name evidence="2" type="ORF">SAMN05443550_103255</name>
</gene>
<dbReference type="SUPFAM" id="SSF46767">
    <property type="entry name" value="Methylated DNA-protein cysteine methyltransferase, C-terminal domain"/>
    <property type="match status" value="1"/>
</dbReference>